<evidence type="ECO:0000256" key="3">
    <source>
        <dbReference type="ARBA" id="ARBA00022449"/>
    </source>
</evidence>
<feature type="transmembrane region" description="Helical" evidence="10">
    <location>
        <begin position="305"/>
        <end position="328"/>
    </location>
</feature>
<dbReference type="GO" id="GO:0015297">
    <property type="term" value="F:antiporter activity"/>
    <property type="evidence" value="ECO:0007669"/>
    <property type="project" value="UniProtKB-KW"/>
</dbReference>
<evidence type="ECO:0000256" key="10">
    <source>
        <dbReference type="SAM" id="Phobius"/>
    </source>
</evidence>
<feature type="transmembrane region" description="Helical" evidence="10">
    <location>
        <begin position="186"/>
        <end position="205"/>
    </location>
</feature>
<feature type="transmembrane region" description="Helical" evidence="10">
    <location>
        <begin position="275"/>
        <end position="299"/>
    </location>
</feature>
<feature type="transmembrane region" description="Helical" evidence="10">
    <location>
        <begin position="449"/>
        <end position="468"/>
    </location>
</feature>
<evidence type="ECO:0000256" key="9">
    <source>
        <dbReference type="ARBA" id="ARBA00031636"/>
    </source>
</evidence>
<comment type="subcellular location">
    <subcellularLocation>
        <location evidence="1">Cell inner membrane</location>
        <topology evidence="1">Multi-pass membrane protein</topology>
    </subcellularLocation>
</comment>
<evidence type="ECO:0000256" key="1">
    <source>
        <dbReference type="ARBA" id="ARBA00004429"/>
    </source>
</evidence>
<keyword evidence="8 10" id="KW-0472">Membrane</keyword>
<feature type="transmembrane region" description="Helical" evidence="10">
    <location>
        <begin position="217"/>
        <end position="237"/>
    </location>
</feature>
<dbReference type="CDD" id="cd13131">
    <property type="entry name" value="MATE_NorM_like"/>
    <property type="match status" value="1"/>
</dbReference>
<keyword evidence="2" id="KW-0813">Transport</keyword>
<name>A0A545SW64_9RHOB</name>
<evidence type="ECO:0000256" key="4">
    <source>
        <dbReference type="ARBA" id="ARBA00022475"/>
    </source>
</evidence>
<sequence>MYLARLSSYRFKAWLCCDRLRPVTDPRDPSAMKAQINRTFTFTLPLAMAELAYISMAFTDTFLFSLLGVETLAGAGLGTSMLHFMTIVFMGLVAGVGNLVAIAYGAQRDDEINATVQAGVLVSLVLFCMALCVVAVSPQLLAAFGQGDGLVRDAYAYMSVAVWSVLPILLLRVFRGLSTGVGHRISIFKVSVFGALLNFPLSYALMEGVLFVPQLGILGVGIATSIVALLMLVTFLYDIYKRERFRNWQIWRVRTSYQSLSCAVRNVLQMGLPIGVAYGMEAGLFAVAGLLAGSLGAVALASHHIALQCSIVAFRIPAAIAQATSALVGQSFGASQPQMVRAFAMSGLVLGAAYSVLSSFVFLVFPDVLVSIFVSANSAENFAVIQTATVLLAIAAAFQLADGLQVIAMGALRGLRRTYMPTILTVSGYWLVGLPAAFLLSRIDGVSGIWWGLALGLGATAVMLVLLLHRVCGNMNAKLDLQTMKGAT</sequence>
<protein>
    <recommendedName>
        <fullName evidence="9">Multidrug-efflux transporter</fullName>
    </recommendedName>
</protein>
<dbReference type="PIRSF" id="PIRSF006603">
    <property type="entry name" value="DinF"/>
    <property type="match status" value="1"/>
</dbReference>
<dbReference type="Pfam" id="PF01554">
    <property type="entry name" value="MatE"/>
    <property type="match status" value="2"/>
</dbReference>
<feature type="transmembrane region" description="Helical" evidence="10">
    <location>
        <begin position="340"/>
        <end position="363"/>
    </location>
</feature>
<keyword evidence="6 10" id="KW-1133">Transmembrane helix</keyword>
<organism evidence="11 12">
    <name type="scientific">Aliiroseovarius halocynthiae</name>
    <dbReference type="NCBI Taxonomy" id="985055"/>
    <lineage>
        <taxon>Bacteria</taxon>
        <taxon>Pseudomonadati</taxon>
        <taxon>Pseudomonadota</taxon>
        <taxon>Alphaproteobacteria</taxon>
        <taxon>Rhodobacterales</taxon>
        <taxon>Paracoccaceae</taxon>
        <taxon>Aliiroseovarius</taxon>
    </lineage>
</organism>
<evidence type="ECO:0000256" key="6">
    <source>
        <dbReference type="ARBA" id="ARBA00022989"/>
    </source>
</evidence>
<keyword evidence="3" id="KW-0050">Antiport</keyword>
<dbReference type="Proteomes" id="UP000315816">
    <property type="component" value="Unassembled WGS sequence"/>
</dbReference>
<dbReference type="GO" id="GO:0042910">
    <property type="term" value="F:xenobiotic transmembrane transporter activity"/>
    <property type="evidence" value="ECO:0007669"/>
    <property type="project" value="InterPro"/>
</dbReference>
<dbReference type="GO" id="GO:0005886">
    <property type="term" value="C:plasma membrane"/>
    <property type="evidence" value="ECO:0007669"/>
    <property type="project" value="UniProtKB-SubCell"/>
</dbReference>
<feature type="transmembrane region" description="Helical" evidence="10">
    <location>
        <begin position="118"/>
        <end position="142"/>
    </location>
</feature>
<keyword evidence="5 10" id="KW-0812">Transmembrane</keyword>
<dbReference type="InterPro" id="IPR002528">
    <property type="entry name" value="MATE_fam"/>
</dbReference>
<keyword evidence="12" id="KW-1185">Reference proteome</keyword>
<feature type="transmembrane region" description="Helical" evidence="10">
    <location>
        <begin position="81"/>
        <end position="106"/>
    </location>
</feature>
<feature type="transmembrane region" description="Helical" evidence="10">
    <location>
        <begin position="154"/>
        <end position="174"/>
    </location>
</feature>
<dbReference type="PANTHER" id="PTHR43298">
    <property type="entry name" value="MULTIDRUG RESISTANCE PROTEIN NORM-RELATED"/>
    <property type="match status" value="1"/>
</dbReference>
<feature type="transmembrane region" description="Helical" evidence="10">
    <location>
        <begin position="42"/>
        <end position="69"/>
    </location>
</feature>
<evidence type="ECO:0000313" key="11">
    <source>
        <dbReference type="EMBL" id="TQV69196.1"/>
    </source>
</evidence>
<dbReference type="PANTHER" id="PTHR43298:SF2">
    <property type="entry name" value="FMN_FAD EXPORTER YEEO-RELATED"/>
    <property type="match status" value="1"/>
</dbReference>
<evidence type="ECO:0000256" key="8">
    <source>
        <dbReference type="ARBA" id="ARBA00023136"/>
    </source>
</evidence>
<keyword evidence="7" id="KW-0406">Ion transport</keyword>
<dbReference type="AlphaFoldDB" id="A0A545SW64"/>
<evidence type="ECO:0000313" key="12">
    <source>
        <dbReference type="Proteomes" id="UP000315816"/>
    </source>
</evidence>
<evidence type="ECO:0000256" key="2">
    <source>
        <dbReference type="ARBA" id="ARBA00022448"/>
    </source>
</evidence>
<dbReference type="EMBL" id="VICH01000004">
    <property type="protein sequence ID" value="TQV69196.1"/>
    <property type="molecule type" value="Genomic_DNA"/>
</dbReference>
<reference evidence="11 12" key="1">
    <citation type="submission" date="2019-06" db="EMBL/GenBank/DDBJ databases">
        <title>A novel species of marine bacteria.</title>
        <authorList>
            <person name="Wang Y."/>
        </authorList>
    </citation>
    <scope>NUCLEOTIDE SEQUENCE [LARGE SCALE GENOMIC DNA]</scope>
    <source>
        <strain evidence="11 12">MA1-10</strain>
    </source>
</reference>
<accession>A0A545SW64</accession>
<feature type="transmembrane region" description="Helical" evidence="10">
    <location>
        <begin position="383"/>
        <end position="401"/>
    </location>
</feature>
<evidence type="ECO:0000256" key="7">
    <source>
        <dbReference type="ARBA" id="ARBA00023065"/>
    </source>
</evidence>
<dbReference type="NCBIfam" id="TIGR00797">
    <property type="entry name" value="matE"/>
    <property type="match status" value="1"/>
</dbReference>
<dbReference type="InterPro" id="IPR050222">
    <property type="entry name" value="MATE_MdtK"/>
</dbReference>
<dbReference type="OrthoDB" id="9780160at2"/>
<gene>
    <name evidence="11" type="ORF">FIL88_06455</name>
</gene>
<feature type="transmembrane region" description="Helical" evidence="10">
    <location>
        <begin position="422"/>
        <end position="443"/>
    </location>
</feature>
<comment type="caution">
    <text evidence="11">The sequence shown here is derived from an EMBL/GenBank/DDBJ whole genome shotgun (WGS) entry which is preliminary data.</text>
</comment>
<dbReference type="GO" id="GO:0006811">
    <property type="term" value="P:monoatomic ion transport"/>
    <property type="evidence" value="ECO:0007669"/>
    <property type="project" value="UniProtKB-KW"/>
</dbReference>
<proteinExistence type="predicted"/>
<dbReference type="InterPro" id="IPR048279">
    <property type="entry name" value="MdtK-like"/>
</dbReference>
<keyword evidence="4" id="KW-1003">Cell membrane</keyword>
<evidence type="ECO:0000256" key="5">
    <source>
        <dbReference type="ARBA" id="ARBA00022692"/>
    </source>
</evidence>